<protein>
    <submittedName>
        <fullName evidence="14">HlyC/CorC family transporter</fullName>
    </submittedName>
</protein>
<organism evidence="14 15">
    <name type="scientific">Paenibacillus arenilitoris</name>
    <dbReference type="NCBI Taxonomy" id="2772299"/>
    <lineage>
        <taxon>Bacteria</taxon>
        <taxon>Bacillati</taxon>
        <taxon>Bacillota</taxon>
        <taxon>Bacilli</taxon>
        <taxon>Bacillales</taxon>
        <taxon>Paenibacillaceae</taxon>
        <taxon>Paenibacillus</taxon>
    </lineage>
</organism>
<dbReference type="InterPro" id="IPR051676">
    <property type="entry name" value="UPF0053_domain"/>
</dbReference>
<evidence type="ECO:0000256" key="11">
    <source>
        <dbReference type="SAM" id="Phobius"/>
    </source>
</evidence>
<feature type="transmembrane region" description="Helical" evidence="11">
    <location>
        <begin position="174"/>
        <end position="196"/>
    </location>
</feature>
<evidence type="ECO:0000313" key="14">
    <source>
        <dbReference type="EMBL" id="MBD2870403.1"/>
    </source>
</evidence>
<dbReference type="FunFam" id="3.10.580.10:FF:000002">
    <property type="entry name" value="Magnesium/cobalt efflux protein CorC"/>
    <property type="match status" value="1"/>
</dbReference>
<dbReference type="Gene3D" id="3.30.465.10">
    <property type="match status" value="1"/>
</dbReference>
<dbReference type="CDD" id="cd04590">
    <property type="entry name" value="CBS_pair_CorC_HlyC_assoc"/>
    <property type="match status" value="1"/>
</dbReference>
<evidence type="ECO:0000256" key="4">
    <source>
        <dbReference type="ARBA" id="ARBA00022692"/>
    </source>
</evidence>
<keyword evidence="5" id="KW-0677">Repeat</keyword>
<proteinExistence type="inferred from homology"/>
<evidence type="ECO:0000256" key="8">
    <source>
        <dbReference type="ARBA" id="ARBA00023136"/>
    </source>
</evidence>
<comment type="caution">
    <text evidence="14">The sequence shown here is derived from an EMBL/GenBank/DDBJ whole genome shotgun (WGS) entry which is preliminary data.</text>
</comment>
<feature type="transmembrane region" description="Helical" evidence="11">
    <location>
        <begin position="96"/>
        <end position="116"/>
    </location>
</feature>
<keyword evidence="7 9" id="KW-0129">CBS domain</keyword>
<dbReference type="Pfam" id="PF03471">
    <property type="entry name" value="CorC_HlyC"/>
    <property type="match status" value="1"/>
</dbReference>
<accession>A0A927CLP8</accession>
<comment type="subcellular location">
    <subcellularLocation>
        <location evidence="1">Cell membrane</location>
        <topology evidence="1">Multi-pass membrane protein</topology>
    </subcellularLocation>
</comment>
<evidence type="ECO:0000256" key="5">
    <source>
        <dbReference type="ARBA" id="ARBA00022737"/>
    </source>
</evidence>
<evidence type="ECO:0000259" key="13">
    <source>
        <dbReference type="PROSITE" id="PS51846"/>
    </source>
</evidence>
<evidence type="ECO:0000256" key="9">
    <source>
        <dbReference type="PROSITE-ProRule" id="PRU00703"/>
    </source>
</evidence>
<dbReference type="Proteomes" id="UP000632125">
    <property type="component" value="Unassembled WGS sequence"/>
</dbReference>
<keyword evidence="3" id="KW-1003">Cell membrane</keyword>
<evidence type="ECO:0000256" key="2">
    <source>
        <dbReference type="ARBA" id="ARBA00006337"/>
    </source>
</evidence>
<dbReference type="Pfam" id="PF01595">
    <property type="entry name" value="CNNM"/>
    <property type="match status" value="1"/>
</dbReference>
<evidence type="ECO:0000256" key="10">
    <source>
        <dbReference type="PROSITE-ProRule" id="PRU01193"/>
    </source>
</evidence>
<dbReference type="InterPro" id="IPR002550">
    <property type="entry name" value="CNNM"/>
</dbReference>
<dbReference type="SUPFAM" id="SSF56176">
    <property type="entry name" value="FAD-binding/transporter-associated domain-like"/>
    <property type="match status" value="1"/>
</dbReference>
<comment type="similarity">
    <text evidence="2">Belongs to the UPF0053 family.</text>
</comment>
<evidence type="ECO:0000313" key="15">
    <source>
        <dbReference type="Proteomes" id="UP000632125"/>
    </source>
</evidence>
<dbReference type="SMART" id="SM01091">
    <property type="entry name" value="CorC_HlyC"/>
    <property type="match status" value="1"/>
</dbReference>
<evidence type="ECO:0000259" key="12">
    <source>
        <dbReference type="PROSITE" id="PS51371"/>
    </source>
</evidence>
<evidence type="ECO:0000256" key="1">
    <source>
        <dbReference type="ARBA" id="ARBA00004651"/>
    </source>
</evidence>
<dbReference type="InterPro" id="IPR016169">
    <property type="entry name" value="FAD-bd_PCMH_sub2"/>
</dbReference>
<feature type="domain" description="CNNM transmembrane" evidence="13">
    <location>
        <begin position="37"/>
        <end position="241"/>
    </location>
</feature>
<evidence type="ECO:0000256" key="3">
    <source>
        <dbReference type="ARBA" id="ARBA00022475"/>
    </source>
</evidence>
<evidence type="ECO:0000256" key="7">
    <source>
        <dbReference type="ARBA" id="ARBA00023122"/>
    </source>
</evidence>
<dbReference type="Pfam" id="PF00571">
    <property type="entry name" value="CBS"/>
    <property type="match status" value="2"/>
</dbReference>
<dbReference type="GO" id="GO:0005886">
    <property type="term" value="C:plasma membrane"/>
    <property type="evidence" value="ECO:0007669"/>
    <property type="project" value="UniProtKB-SubCell"/>
</dbReference>
<feature type="transmembrane region" description="Helical" evidence="11">
    <location>
        <begin position="43"/>
        <end position="66"/>
    </location>
</feature>
<dbReference type="PANTHER" id="PTHR43099:SF2">
    <property type="entry name" value="UPF0053 PROTEIN YRKA"/>
    <property type="match status" value="1"/>
</dbReference>
<name>A0A927CLP8_9BACL</name>
<dbReference type="SUPFAM" id="SSF54631">
    <property type="entry name" value="CBS-domain pair"/>
    <property type="match status" value="1"/>
</dbReference>
<feature type="transmembrane region" description="Helical" evidence="11">
    <location>
        <begin position="136"/>
        <end position="162"/>
    </location>
</feature>
<keyword evidence="15" id="KW-1185">Reference proteome</keyword>
<dbReference type="InterPro" id="IPR036318">
    <property type="entry name" value="FAD-bd_PCMH-like_sf"/>
</dbReference>
<dbReference type="Gene3D" id="3.10.580.10">
    <property type="entry name" value="CBS-domain"/>
    <property type="match status" value="1"/>
</dbReference>
<keyword evidence="8 10" id="KW-0472">Membrane</keyword>
<dbReference type="PROSITE" id="PS51846">
    <property type="entry name" value="CNNM"/>
    <property type="match status" value="1"/>
</dbReference>
<sequence length="480" mass="53623">MRRDHIRQRSPYLCSKRRCACPRGVHRTCGGRNSLSDPLPLGLSLPLVLLLVGMNGFFVAAEFAMVKVRGRRIDALVSEGHSRAKLASRMTGNLDAYLSACQLGITLSSLGLGWIGEPAVARAIEPLFAAIGLRDGVLLHAVSFILAFTFITVLHIVLGELAPKTVAIRKSETVTLLTASPLVYFYKAMYPLIWLLNGTANLLLRAVGIEPASEKDSAHTEDEIRILMKESHKRGLIDNTELTLVDNIFEFAETNAREIMIPRTEMVCLNTSLPLADNKSIALEQMLTRYPVCENDKDNIIGFVHIKDLLKDTAQSLSDIRQITRPITTVPESMQISTLLKLMQKRKSQIAILIDEYGGTSGLVTLEDIMEEIVGEIQDEFDEERERLEKIDDHTYSVSGLMLIEEVNGFFGLDIESDNYDTIGGWMYSKIELPPTRNQRIGHSGDYEFVIEETDHLRVSRILIRRVGDRAKGRGDRQSG</sequence>
<dbReference type="AlphaFoldDB" id="A0A927CLP8"/>
<keyword evidence="4 10" id="KW-0812">Transmembrane</keyword>
<reference evidence="14" key="1">
    <citation type="submission" date="2020-09" db="EMBL/GenBank/DDBJ databases">
        <title>A novel bacterium of genus Paenibacillus, isolated from South China Sea.</title>
        <authorList>
            <person name="Huang H."/>
            <person name="Mo K."/>
            <person name="Hu Y."/>
        </authorList>
    </citation>
    <scope>NUCLEOTIDE SEQUENCE</scope>
    <source>
        <strain evidence="14">IB182493</strain>
    </source>
</reference>
<dbReference type="PROSITE" id="PS51371">
    <property type="entry name" value="CBS"/>
    <property type="match status" value="2"/>
</dbReference>
<dbReference type="PANTHER" id="PTHR43099">
    <property type="entry name" value="UPF0053 PROTEIN YRKA"/>
    <property type="match status" value="1"/>
</dbReference>
<keyword evidence="6 10" id="KW-1133">Transmembrane helix</keyword>
<dbReference type="InterPro" id="IPR046342">
    <property type="entry name" value="CBS_dom_sf"/>
</dbReference>
<dbReference type="InterPro" id="IPR044751">
    <property type="entry name" value="Ion_transp-like_CBS"/>
</dbReference>
<feature type="domain" description="CBS" evidence="12">
    <location>
        <begin position="323"/>
        <end position="380"/>
    </location>
</feature>
<dbReference type="EMBL" id="JACXIY010000020">
    <property type="protein sequence ID" value="MBD2870403.1"/>
    <property type="molecule type" value="Genomic_DNA"/>
</dbReference>
<feature type="domain" description="CBS" evidence="12">
    <location>
        <begin position="260"/>
        <end position="320"/>
    </location>
</feature>
<gene>
    <name evidence="14" type="ORF">IDH41_17630</name>
</gene>
<dbReference type="InterPro" id="IPR005170">
    <property type="entry name" value="Transptr-assoc_dom"/>
</dbReference>
<dbReference type="InterPro" id="IPR000644">
    <property type="entry name" value="CBS_dom"/>
</dbReference>
<dbReference type="GO" id="GO:0050660">
    <property type="term" value="F:flavin adenine dinucleotide binding"/>
    <property type="evidence" value="ECO:0007669"/>
    <property type="project" value="InterPro"/>
</dbReference>
<evidence type="ECO:0000256" key="6">
    <source>
        <dbReference type="ARBA" id="ARBA00022989"/>
    </source>
</evidence>